<dbReference type="Gene3D" id="3.30.379.10">
    <property type="entry name" value="Chitobiase/beta-hexosaminidase domain 2-like"/>
    <property type="match status" value="1"/>
</dbReference>
<dbReference type="InterPro" id="IPR029018">
    <property type="entry name" value="Hex-like_dom2"/>
</dbReference>
<accession>A0A381U965</accession>
<dbReference type="SUPFAM" id="SSF49785">
    <property type="entry name" value="Galactose-binding domain-like"/>
    <property type="match status" value="1"/>
</dbReference>
<gene>
    <name evidence="3" type="ORF">METZ01_LOCUS77563</name>
</gene>
<protein>
    <recommendedName>
        <fullName evidence="2">Alpha glucuronidase N-terminal domain-containing protein</fullName>
    </recommendedName>
</protein>
<feature type="non-terminal residue" evidence="3">
    <location>
        <position position="1"/>
    </location>
</feature>
<dbReference type="SUPFAM" id="SSF55545">
    <property type="entry name" value="beta-N-acetylhexosaminidase-like domain"/>
    <property type="match status" value="1"/>
</dbReference>
<evidence type="ECO:0000259" key="2">
    <source>
        <dbReference type="Pfam" id="PF03648"/>
    </source>
</evidence>
<dbReference type="PANTHER" id="PTHR47406">
    <property type="entry name" value="COAGULATION FACTOR 5/8 TYPE, C-TERMINAL"/>
    <property type="match status" value="1"/>
</dbReference>
<dbReference type="Pfam" id="PF16126">
    <property type="entry name" value="DUF4838"/>
    <property type="match status" value="1"/>
</dbReference>
<keyword evidence="1" id="KW-0378">Hydrolase</keyword>
<dbReference type="InterPro" id="IPR032287">
    <property type="entry name" value="DUF4838"/>
</dbReference>
<evidence type="ECO:0000256" key="1">
    <source>
        <dbReference type="ARBA" id="ARBA00022801"/>
    </source>
</evidence>
<organism evidence="3">
    <name type="scientific">marine metagenome</name>
    <dbReference type="NCBI Taxonomy" id="408172"/>
    <lineage>
        <taxon>unclassified sequences</taxon>
        <taxon>metagenomes</taxon>
        <taxon>ecological metagenomes</taxon>
    </lineage>
</organism>
<dbReference type="PANTHER" id="PTHR47406:SF2">
    <property type="entry name" value="ALPHA GLUCURONIDASE N-TERMINAL DOMAIN-CONTAINING PROTEIN"/>
    <property type="match status" value="1"/>
</dbReference>
<dbReference type="AlphaFoldDB" id="A0A381U965"/>
<dbReference type="Pfam" id="PF03648">
    <property type="entry name" value="Glyco_hydro_67N"/>
    <property type="match status" value="1"/>
</dbReference>
<reference evidence="3" key="1">
    <citation type="submission" date="2018-05" db="EMBL/GenBank/DDBJ databases">
        <authorList>
            <person name="Lanie J.A."/>
            <person name="Ng W.-L."/>
            <person name="Kazmierczak K.M."/>
            <person name="Andrzejewski T.M."/>
            <person name="Davidsen T.M."/>
            <person name="Wayne K.J."/>
            <person name="Tettelin H."/>
            <person name="Glass J.I."/>
            <person name="Rusch D."/>
            <person name="Podicherti R."/>
            <person name="Tsui H.-C.T."/>
            <person name="Winkler M.E."/>
        </authorList>
    </citation>
    <scope>NUCLEOTIDE SEQUENCE</scope>
</reference>
<dbReference type="GO" id="GO:0045493">
    <property type="term" value="P:xylan catabolic process"/>
    <property type="evidence" value="ECO:0007669"/>
    <property type="project" value="InterPro"/>
</dbReference>
<feature type="domain" description="Alpha glucuronidase N-terminal" evidence="2">
    <location>
        <begin position="27"/>
        <end position="112"/>
    </location>
</feature>
<dbReference type="InterPro" id="IPR005154">
    <property type="entry name" value="Glyco_hydro_67_aGlcAse_N"/>
</dbReference>
<dbReference type="InterPro" id="IPR008979">
    <property type="entry name" value="Galactose-bd-like_sf"/>
</dbReference>
<sequence length="736" mass="84794">NDAFHSELTIIDNGYSNYTIVIPAVATEIEKKAAYKLQHYLQEMSGTKLDVIPEDRPWQSHAIYVGSCNSAKKLNIDFPALEEDGFSVRTQGQDLFICGGKRKGALFGVYDFLEQVGCRKYSPDAELIPKKKLLRIPQYNITEIPVFHYRETLMPDASDPDYAEWHKLHHRSEREKDWGMWVHTFDDLIPPEKYFKEHPEYFSLNNGVRSSKTQLCLSNSNVLDLVIMRLKDLISKNPQANHWSISQNDTYGSCECLGCENIDNQYGGVPSGSLIHFVNQVAERFPNKVISTLAYQYSRKAPEGIKPAENVNIVLCTIELNRSRPIRSDPSSQGFVNDISNWKKLTNNILIWDYIVQFRNYLDPFPNLHVLQPNIQFFSDSGVQMMFEQGSNRSLSEFHELRSYIMAKLLWNPDADVDAIMNDFLNGFYGDAGPHLRKYIDQMRKALVESDGPLTIYGYPWDGYQTYLTPALLHEYTSYFDDAEAAVSDQPDILARVEKARLPLEFAILEISKRNVTEAYSLFNKSGKRWEVKLGMQEKMEQFVQDANRFQFKRLHEMGFTPNEYHKSMNYYFENGITDHLAYGATVSVKYPYSDKYPVGGETALTDGLRGTNDYHFNWLGFEGYEMNAVVDLEKTRKISNISVNFLQDAKSWVWIPHTVIFSGSTDGVNYQQIKSARKKTDEYDYENIIESFSTKVEHIPFQFIRITTESFIQCPDWHLGAGGKAWVFADEIVIR</sequence>
<proteinExistence type="predicted"/>
<dbReference type="EMBL" id="UINC01005974">
    <property type="protein sequence ID" value="SVA24709.1"/>
    <property type="molecule type" value="Genomic_DNA"/>
</dbReference>
<evidence type="ECO:0000313" key="3">
    <source>
        <dbReference type="EMBL" id="SVA24709.1"/>
    </source>
</evidence>
<dbReference type="GO" id="GO:0046559">
    <property type="term" value="F:alpha-glucuronidase activity"/>
    <property type="evidence" value="ECO:0007669"/>
    <property type="project" value="InterPro"/>
</dbReference>
<dbReference type="Gene3D" id="2.60.120.260">
    <property type="entry name" value="Galactose-binding domain-like"/>
    <property type="match status" value="1"/>
</dbReference>
<name>A0A381U965_9ZZZZ</name>